<dbReference type="PANTHER" id="PTHR10695">
    <property type="entry name" value="DEPHOSPHO-COA KINASE-RELATED"/>
    <property type="match status" value="1"/>
</dbReference>
<dbReference type="GeneID" id="8437566"/>
<dbReference type="SUPFAM" id="SSF52374">
    <property type="entry name" value="Nucleotidylyl transferase"/>
    <property type="match status" value="1"/>
</dbReference>
<dbReference type="PANTHER" id="PTHR10695:SF46">
    <property type="entry name" value="BIFUNCTIONAL COENZYME A SYNTHASE-RELATED"/>
    <property type="match status" value="1"/>
</dbReference>
<name>C4JHU3_UNCRE</name>
<organism evidence="1 2">
    <name type="scientific">Uncinocarpus reesii (strain UAMH 1704)</name>
    <dbReference type="NCBI Taxonomy" id="336963"/>
    <lineage>
        <taxon>Eukaryota</taxon>
        <taxon>Fungi</taxon>
        <taxon>Dikarya</taxon>
        <taxon>Ascomycota</taxon>
        <taxon>Pezizomycotina</taxon>
        <taxon>Eurotiomycetes</taxon>
        <taxon>Eurotiomycetidae</taxon>
        <taxon>Onygenales</taxon>
        <taxon>Onygenaceae</taxon>
        <taxon>Uncinocarpus</taxon>
    </lineage>
</organism>
<dbReference type="eggNOG" id="KOG3351">
    <property type="taxonomic scope" value="Eukaryota"/>
</dbReference>
<dbReference type="VEuPathDB" id="FungiDB:UREG_02779"/>
<dbReference type="RefSeq" id="XP_002543263.1">
    <property type="nucleotide sequence ID" value="XM_002543217.1"/>
</dbReference>
<dbReference type="STRING" id="336963.C4JHU3"/>
<accession>C4JHU3</accession>
<dbReference type="AlphaFoldDB" id="C4JHU3"/>
<dbReference type="EMBL" id="CH476615">
    <property type="protein sequence ID" value="EEP77930.1"/>
    <property type="molecule type" value="Genomic_DNA"/>
</dbReference>
<dbReference type="Gene3D" id="3.40.50.620">
    <property type="entry name" value="HUPs"/>
    <property type="match status" value="1"/>
</dbReference>
<dbReference type="OrthoDB" id="330671at2759"/>
<dbReference type="Proteomes" id="UP000002058">
    <property type="component" value="Unassembled WGS sequence"/>
</dbReference>
<evidence type="ECO:0000313" key="1">
    <source>
        <dbReference type="EMBL" id="EEP77930.1"/>
    </source>
</evidence>
<dbReference type="HOGENOM" id="CLU_035272_3_1_1"/>
<evidence type="ECO:0000313" key="2">
    <source>
        <dbReference type="Proteomes" id="UP000002058"/>
    </source>
</evidence>
<proteinExistence type="predicted"/>
<protein>
    <recommendedName>
        <fullName evidence="3">Cytidyltransferase-like domain-containing protein</fullName>
    </recommendedName>
</protein>
<dbReference type="GO" id="GO:0015937">
    <property type="term" value="P:coenzyme A biosynthetic process"/>
    <property type="evidence" value="ECO:0007669"/>
    <property type="project" value="TreeGrafter"/>
</dbReference>
<reference evidence="2" key="1">
    <citation type="journal article" date="2009" name="Genome Res.">
        <title>Comparative genomic analyses of the human fungal pathogens Coccidioides and their relatives.</title>
        <authorList>
            <person name="Sharpton T.J."/>
            <person name="Stajich J.E."/>
            <person name="Rounsley S.D."/>
            <person name="Gardner M.J."/>
            <person name="Wortman J.R."/>
            <person name="Jordar V.S."/>
            <person name="Maiti R."/>
            <person name="Kodira C.D."/>
            <person name="Neafsey D.E."/>
            <person name="Zeng Q."/>
            <person name="Hung C.-Y."/>
            <person name="McMahan C."/>
            <person name="Muszewska A."/>
            <person name="Grynberg M."/>
            <person name="Mandel M.A."/>
            <person name="Kellner E.M."/>
            <person name="Barker B.M."/>
            <person name="Galgiani J.N."/>
            <person name="Orbach M.J."/>
            <person name="Kirkland T.N."/>
            <person name="Cole G.T."/>
            <person name="Henn M.R."/>
            <person name="Birren B.W."/>
            <person name="Taylor J.W."/>
        </authorList>
    </citation>
    <scope>NUCLEOTIDE SEQUENCE [LARGE SCALE GENOMIC DNA]</scope>
    <source>
        <strain evidence="2">UAMH 1704</strain>
    </source>
</reference>
<evidence type="ECO:0008006" key="3">
    <source>
        <dbReference type="Google" id="ProtNLM"/>
    </source>
</evidence>
<dbReference type="KEGG" id="ure:UREG_02779"/>
<dbReference type="GO" id="GO:0004140">
    <property type="term" value="F:dephospho-CoA kinase activity"/>
    <property type="evidence" value="ECO:0007669"/>
    <property type="project" value="TreeGrafter"/>
</dbReference>
<dbReference type="OMA" id="VEIWDPF"/>
<dbReference type="InterPro" id="IPR014729">
    <property type="entry name" value="Rossmann-like_a/b/a_fold"/>
</dbReference>
<sequence>MSRPCPPPNWRDPASAAPRHHEALLLLPGAAVSSFTALKAAYEPAFSTSLSELWASVKGTKRSAVLDIAVAVSGLVPSDARQRNRVFDHLQRLLADVYKLVGLVSVKRHIELDGPGGVDARVFFVDRTKPIGSRAAGSPQIGPVVSLASLAASRRAWKVIYSVDSPQGDDFLREMRQAVDQETGLGAQLNIQRLPGTNDGHPPGLEIEESTSHSTPHYHVAVGGTFDHLHTGHKLLLTATLLALDPYVGQFPSPMRVMTIGITGDEMLVNKQYSEFLESWVERWNGVWEFLQSIIDFFPPGTPKQIYMDYSATSKTKGATALIGESESLKLRAVPIADPFGPTITDQDITALVVSKETRSGGKSVNDERAKKGWETLEVFEVDVLDLSEPEAAKSNASMETFESKISSTEIRKRRMNLAKGSPSL</sequence>
<gene>
    <name evidence="1" type="ORF">UREG_02779</name>
</gene>
<dbReference type="InParanoid" id="C4JHU3"/>
<keyword evidence="2" id="KW-1185">Reference proteome</keyword>